<dbReference type="NCBIfam" id="TIGR00976">
    <property type="entry name" value="CocE_NonD"/>
    <property type="match status" value="1"/>
</dbReference>
<evidence type="ECO:0000313" key="4">
    <source>
        <dbReference type="Proteomes" id="UP000240418"/>
    </source>
</evidence>
<dbReference type="Gene3D" id="2.60.120.260">
    <property type="entry name" value="Galactose-binding domain-like"/>
    <property type="match status" value="1"/>
</dbReference>
<accession>A0A2P8FHM8</accession>
<feature type="domain" description="Xaa-Pro dipeptidyl-peptidase C-terminal" evidence="2">
    <location>
        <begin position="289"/>
        <end position="524"/>
    </location>
</feature>
<proteinExistence type="predicted"/>
<dbReference type="OrthoDB" id="9806163at2"/>
<dbReference type="GO" id="GO:0008239">
    <property type="term" value="F:dipeptidyl-peptidase activity"/>
    <property type="evidence" value="ECO:0007669"/>
    <property type="project" value="InterPro"/>
</dbReference>
<dbReference type="InterPro" id="IPR013736">
    <property type="entry name" value="Xaa-Pro_dipept_C"/>
</dbReference>
<dbReference type="InterPro" id="IPR000383">
    <property type="entry name" value="Xaa-Pro-like_dom"/>
</dbReference>
<comment type="caution">
    <text evidence="3">The sequence shown here is derived from an EMBL/GenBank/DDBJ whole genome shotgun (WGS) entry which is preliminary data.</text>
</comment>
<dbReference type="SMART" id="SM00939">
    <property type="entry name" value="PepX_C"/>
    <property type="match status" value="1"/>
</dbReference>
<dbReference type="SUPFAM" id="SSF53474">
    <property type="entry name" value="alpha/beta-Hydrolases"/>
    <property type="match status" value="1"/>
</dbReference>
<protein>
    <recommendedName>
        <fullName evidence="2">Xaa-Pro dipeptidyl-peptidase C-terminal domain-containing protein</fullName>
    </recommendedName>
</protein>
<evidence type="ECO:0000313" key="3">
    <source>
        <dbReference type="EMBL" id="PSL21229.1"/>
    </source>
</evidence>
<dbReference type="AlphaFoldDB" id="A0A2P8FHM8"/>
<keyword evidence="4" id="KW-1185">Reference proteome</keyword>
<dbReference type="RefSeq" id="WP_106607416.1">
    <property type="nucleotide sequence ID" value="NZ_PYGJ01000002.1"/>
</dbReference>
<dbReference type="InterPro" id="IPR050585">
    <property type="entry name" value="Xaa-Pro_dipeptidyl-ppase/CocE"/>
</dbReference>
<dbReference type="PANTHER" id="PTHR43056">
    <property type="entry name" value="PEPTIDASE S9 PROLYL OLIGOPEPTIDASE"/>
    <property type="match status" value="1"/>
</dbReference>
<name>A0A2P8FHM8_9RHOB</name>
<dbReference type="Gene3D" id="1.10.3020.10">
    <property type="entry name" value="alpha-amino acid ester hydrolase ( Helical cap domain)"/>
    <property type="match status" value="1"/>
</dbReference>
<gene>
    <name evidence="3" type="ORF">CLV88_102349</name>
</gene>
<dbReference type="Pfam" id="PF08530">
    <property type="entry name" value="PepX_C"/>
    <property type="match status" value="1"/>
</dbReference>
<dbReference type="EMBL" id="PYGJ01000002">
    <property type="protein sequence ID" value="PSL21229.1"/>
    <property type="molecule type" value="Genomic_DNA"/>
</dbReference>
<dbReference type="Gene3D" id="3.40.50.1820">
    <property type="entry name" value="alpha/beta hydrolase"/>
    <property type="match status" value="1"/>
</dbReference>
<dbReference type="Proteomes" id="UP000240418">
    <property type="component" value="Unassembled WGS sequence"/>
</dbReference>
<dbReference type="InterPro" id="IPR005674">
    <property type="entry name" value="CocE/Ser_esterase"/>
</dbReference>
<dbReference type="Pfam" id="PF02129">
    <property type="entry name" value="Peptidase_S15"/>
    <property type="match status" value="1"/>
</dbReference>
<keyword evidence="1" id="KW-0378">Hydrolase</keyword>
<dbReference type="InterPro" id="IPR029058">
    <property type="entry name" value="AB_hydrolase_fold"/>
</dbReference>
<dbReference type="PANTHER" id="PTHR43056:SF10">
    <property type="entry name" value="COCE_NOND FAMILY, PUTATIVE (AFU_ORTHOLOGUE AFUA_7G00600)-RELATED"/>
    <property type="match status" value="1"/>
</dbReference>
<sequence length="662" mass="73597">MQVVEEFPIDVEEHAHVAIPMADGTRLSARIWRPVGEDPVPAILEFLPYRKRDGTAKRDALTHPYMAGHGYACVRVDMRGCGDSEGLFDDEYSPQELADGVAVIEWLAAQAWCSGNVGMMGISWGGFNGLQIAALKPEPLKAVVSICSTTDRYADDIHYKGGVMLGENPGWAATVLGWFALPPDPEIVGDGWREMWMERLENTPFLAKTWVQHQVRDDYWKHGSVCEDYSAINAAVLSVGGWHDGYRNSIAHLVNNLDAPVKGLVGPWNHKYPHFAVPGPQIDFLGEMLQWWDRWLKGVENGVEDLPAYRAWLMDSVKPQVSYEARPGRWIAMRDLEHELHTESWHLTADGLSDAAGAAGQKVFPALGCGQATGEYFPFGFGPGELPGDQRGDDALSCCFDGDVTDEARDIVGAPVVRLRLRSDKPSAQVAVRLCDLRPDGTSALISHGVLNLRQRNGREALQDLPVGELVEGEVVLDQCAYRLPVGHRLRVAISTSYWPFMWPEAEMATLEIASGDLRLPVRALAAGDEWTFELPRSAKPLEEVRVRAGCESKRVIRDSATREIRLEIEGDDGAVRDLATGLTSATTVRERFSIKEDDPLSAEAEFRWVRTMARDDWEVRTEAMVRLRAVAGSFLVEAELDVMEGSDKVFERKWSENVPRL</sequence>
<dbReference type="InterPro" id="IPR008979">
    <property type="entry name" value="Galactose-bd-like_sf"/>
</dbReference>
<evidence type="ECO:0000256" key="1">
    <source>
        <dbReference type="ARBA" id="ARBA00022801"/>
    </source>
</evidence>
<dbReference type="SUPFAM" id="SSF49785">
    <property type="entry name" value="Galactose-binding domain-like"/>
    <property type="match status" value="1"/>
</dbReference>
<evidence type="ECO:0000259" key="2">
    <source>
        <dbReference type="SMART" id="SM00939"/>
    </source>
</evidence>
<reference evidence="3 4" key="1">
    <citation type="submission" date="2018-03" db="EMBL/GenBank/DDBJ databases">
        <title>Genomic Encyclopedia of Archaeal and Bacterial Type Strains, Phase II (KMG-II): from individual species to whole genera.</title>
        <authorList>
            <person name="Goeker M."/>
        </authorList>
    </citation>
    <scope>NUCLEOTIDE SEQUENCE [LARGE SCALE GENOMIC DNA]</scope>
    <source>
        <strain evidence="3 4">DSM 100673</strain>
    </source>
</reference>
<organism evidence="3 4">
    <name type="scientific">Shimia abyssi</name>
    <dbReference type="NCBI Taxonomy" id="1662395"/>
    <lineage>
        <taxon>Bacteria</taxon>
        <taxon>Pseudomonadati</taxon>
        <taxon>Pseudomonadota</taxon>
        <taxon>Alphaproteobacteria</taxon>
        <taxon>Rhodobacterales</taxon>
        <taxon>Roseobacteraceae</taxon>
    </lineage>
</organism>